<keyword evidence="4" id="KW-1185">Reference proteome</keyword>
<evidence type="ECO:0000259" key="2">
    <source>
        <dbReference type="Pfam" id="PF06276"/>
    </source>
</evidence>
<dbReference type="EMBL" id="KZ989694">
    <property type="protein sequence ID" value="RKP25579.1"/>
    <property type="molecule type" value="Genomic_DNA"/>
</dbReference>
<dbReference type="GO" id="GO:0019290">
    <property type="term" value="P:siderophore biosynthetic process"/>
    <property type="evidence" value="ECO:0007669"/>
    <property type="project" value="InterPro"/>
</dbReference>
<feature type="non-terminal residue" evidence="3">
    <location>
        <position position="1"/>
    </location>
</feature>
<dbReference type="Proteomes" id="UP000278143">
    <property type="component" value="Unassembled WGS sequence"/>
</dbReference>
<name>A0A4V1J1M5_9FUNG</name>
<dbReference type="OrthoDB" id="2117718at2759"/>
<gene>
    <name evidence="3" type="ORF">SYNPS1DRAFT_11415</name>
</gene>
<sequence>DQLCGELGSSIEQVEHALEHRGATPTLASTSIEWEQSIVEGHATHPMHKARFALPPLEAIPAGADLSAPDIRFVCLPRSDVVLRGDYEHYIESLLPEETCAAITDTARYVAVPAHPRQLPSIVTRFPQAKLLPGTLPARAQASLRTVVPVAHSHWAIKLCLGVKTTSALRTITPWTTHMGPGMLSLLDKLVADNADVLRVAKEVASAVIAHPDPDVAKHLSCIIREEAVQKTGAHELAVVCAALVERNAHGVPFVVDALQLDTEARRVAFFARYAALYLKSFLTPAYKYGFAFEAHGQNTLARFDRRTGELLGFVVRDFGGVKGHQPTLKRTLNEELDVLPESCCIAHTLDEVHDLIYHTAIQCHLQSLIRALDLHYNGTGWQMVRDELCRVVPADSALYRFFTKPRVELKCFVKMKMQGLYRDYVYLCVPNVLLY</sequence>
<dbReference type="Pfam" id="PF04183">
    <property type="entry name" value="IucA_IucC"/>
    <property type="match status" value="1"/>
</dbReference>
<dbReference type="GO" id="GO:0016881">
    <property type="term" value="F:acid-amino acid ligase activity"/>
    <property type="evidence" value="ECO:0007669"/>
    <property type="project" value="UniProtKB-ARBA"/>
</dbReference>
<feature type="non-terminal residue" evidence="3">
    <location>
        <position position="436"/>
    </location>
</feature>
<dbReference type="Pfam" id="PF06276">
    <property type="entry name" value="FhuF"/>
    <property type="match status" value="1"/>
</dbReference>
<dbReference type="PANTHER" id="PTHR34384">
    <property type="entry name" value="L-2,3-DIAMINOPROPANOATE--CITRATE LIGASE"/>
    <property type="match status" value="1"/>
</dbReference>
<feature type="domain" description="Aerobactin siderophore biosynthesis IucA/IucC N-terminal" evidence="1">
    <location>
        <begin position="32"/>
        <end position="245"/>
    </location>
</feature>
<organism evidence="3 4">
    <name type="scientific">Syncephalis pseudoplumigaleata</name>
    <dbReference type="NCBI Taxonomy" id="1712513"/>
    <lineage>
        <taxon>Eukaryota</taxon>
        <taxon>Fungi</taxon>
        <taxon>Fungi incertae sedis</taxon>
        <taxon>Zoopagomycota</taxon>
        <taxon>Zoopagomycotina</taxon>
        <taxon>Zoopagomycetes</taxon>
        <taxon>Zoopagales</taxon>
        <taxon>Piptocephalidaceae</taxon>
        <taxon>Syncephalis</taxon>
    </lineage>
</organism>
<dbReference type="InterPro" id="IPR037455">
    <property type="entry name" value="LucA/IucC-like"/>
</dbReference>
<dbReference type="Gene3D" id="1.10.510.40">
    <property type="match status" value="1"/>
</dbReference>
<dbReference type="InterPro" id="IPR022770">
    <property type="entry name" value="IucA/IucC-like_C"/>
</dbReference>
<reference evidence="4" key="1">
    <citation type="journal article" date="2018" name="Nat. Microbiol.">
        <title>Leveraging single-cell genomics to expand the fungal tree of life.</title>
        <authorList>
            <person name="Ahrendt S.R."/>
            <person name="Quandt C.A."/>
            <person name="Ciobanu D."/>
            <person name="Clum A."/>
            <person name="Salamov A."/>
            <person name="Andreopoulos B."/>
            <person name="Cheng J.F."/>
            <person name="Woyke T."/>
            <person name="Pelin A."/>
            <person name="Henrissat B."/>
            <person name="Reynolds N.K."/>
            <person name="Benny G.L."/>
            <person name="Smith M.E."/>
            <person name="James T.Y."/>
            <person name="Grigoriev I.V."/>
        </authorList>
    </citation>
    <scope>NUCLEOTIDE SEQUENCE [LARGE SCALE GENOMIC DNA]</scope>
    <source>
        <strain evidence="4">Benny S71-1</strain>
    </source>
</reference>
<dbReference type="PANTHER" id="PTHR34384:SF5">
    <property type="entry name" value="L-2,3-DIAMINOPROPANOATE--CITRATE LIGASE"/>
    <property type="match status" value="1"/>
</dbReference>
<protein>
    <submittedName>
        <fullName evidence="3">IucC family-domain-containing protein</fullName>
    </submittedName>
</protein>
<evidence type="ECO:0000259" key="1">
    <source>
        <dbReference type="Pfam" id="PF04183"/>
    </source>
</evidence>
<accession>A0A4V1J1M5</accession>
<proteinExistence type="predicted"/>
<dbReference type="InterPro" id="IPR007310">
    <property type="entry name" value="Aerobactin_biosyn_IucA/IucC_N"/>
</dbReference>
<dbReference type="AlphaFoldDB" id="A0A4V1J1M5"/>
<evidence type="ECO:0000313" key="4">
    <source>
        <dbReference type="Proteomes" id="UP000278143"/>
    </source>
</evidence>
<feature type="domain" description="Aerobactin siderophore biosynthesis IucA/IucC-like C-terminal" evidence="2">
    <location>
        <begin position="269"/>
        <end position="389"/>
    </location>
</feature>
<evidence type="ECO:0000313" key="3">
    <source>
        <dbReference type="EMBL" id="RKP25579.1"/>
    </source>
</evidence>